<dbReference type="HAMAP" id="MF_00929">
    <property type="entry name" value="Cellobiose_2_epim"/>
    <property type="match status" value="1"/>
</dbReference>
<comment type="similarity">
    <text evidence="2">Belongs to the N-acylglucosamine 2-epimerase family.</text>
</comment>
<evidence type="ECO:0000256" key="2">
    <source>
        <dbReference type="ARBA" id="ARBA00008558"/>
    </source>
</evidence>
<proteinExistence type="inferred from homology"/>
<protein>
    <recommendedName>
        <fullName evidence="4">Cellobiose 2-epimerase</fullName>
        <shortName evidence="4">CE</shortName>
        <ecNumber evidence="4">5.1.3.11</ecNumber>
    </recommendedName>
</protein>
<accession>A0A1G1SR29</accession>
<comment type="similarity">
    <text evidence="4">Belongs to the cellobiose 2-epimerase family.</text>
</comment>
<gene>
    <name evidence="5" type="ORF">BEN49_16125</name>
</gene>
<dbReference type="SUPFAM" id="SSF48208">
    <property type="entry name" value="Six-hairpin glycosidases"/>
    <property type="match status" value="1"/>
</dbReference>
<keyword evidence="3 4" id="KW-0413">Isomerase</keyword>
<keyword evidence="6" id="KW-1185">Reference proteome</keyword>
<sequence length="395" mass="44437">MLISNRMYQAADFQRELDRILSYWATRAVDETDGGFYGRLDAHDAVVPGAPKGAVLNARILWTFSAACNHAPDPTRLALAQRAYDYIRQHFVDEEFGGVYWTVDAQGAPLDTKKQVYALAFTIYGLAEYYRASGDAGALALAQAQYRTIEAHSFDAAQGGYLEAFARDWQPLADLRLSAKDANEKKTMNTHLHVLEAYANLYRAWPDAGLAQQIRALLGVFDAHIIDPGTHHLRLFFNENWASKSDVVSYGHDIEAAWLLLEAAEVLHDEALIARFRHLALPMAVAAAEGLDADGGLSYELEPGYLVREKHWWVQAEALVGFLNAYQLSDDQQFMDYFNNVWQFTQAHILDRQNGEWVWGVEADHALMAGQDKAGLWKCPYHNGRACLEILRRNA</sequence>
<evidence type="ECO:0000256" key="4">
    <source>
        <dbReference type="HAMAP-Rule" id="MF_00929"/>
    </source>
</evidence>
<dbReference type="InterPro" id="IPR010819">
    <property type="entry name" value="AGE/CE"/>
</dbReference>
<comment type="caution">
    <text evidence="5">The sequence shown here is derived from an EMBL/GenBank/DDBJ whole genome shotgun (WGS) entry which is preliminary data.</text>
</comment>
<dbReference type="OrthoDB" id="5141876at2"/>
<evidence type="ECO:0000256" key="3">
    <source>
        <dbReference type="ARBA" id="ARBA00023235"/>
    </source>
</evidence>
<dbReference type="GO" id="GO:0005975">
    <property type="term" value="P:carbohydrate metabolic process"/>
    <property type="evidence" value="ECO:0007669"/>
    <property type="project" value="InterPro"/>
</dbReference>
<reference evidence="5 6" key="1">
    <citation type="submission" date="2016-08" db="EMBL/GenBank/DDBJ databases">
        <title>Hymenobacter coccineus sp. nov., Hymenobacter lapidarius sp. nov. and Hymenobacter glacialis sp. nov., isolated from Antarctic soil.</title>
        <authorList>
            <person name="Sedlacek I."/>
            <person name="Kralova S."/>
            <person name="Kyrova K."/>
            <person name="Maslanova I."/>
            <person name="Stankova E."/>
            <person name="Vrbovska V."/>
            <person name="Nemec M."/>
            <person name="Bartak M."/>
            <person name="Svec P."/>
            <person name="Busse H.-J."/>
            <person name="Pantucek R."/>
        </authorList>
    </citation>
    <scope>NUCLEOTIDE SEQUENCE [LARGE SCALE GENOMIC DNA]</scope>
    <source>
        <strain evidence="5 6">CCM 8649</strain>
    </source>
</reference>
<evidence type="ECO:0000256" key="1">
    <source>
        <dbReference type="ARBA" id="ARBA00001470"/>
    </source>
</evidence>
<evidence type="ECO:0000313" key="6">
    <source>
        <dbReference type="Proteomes" id="UP000177506"/>
    </source>
</evidence>
<dbReference type="Gene3D" id="1.50.10.10">
    <property type="match status" value="1"/>
</dbReference>
<name>A0A1G1SR29_9BACT</name>
<dbReference type="InterPro" id="IPR028584">
    <property type="entry name" value="Cellobiose_2_epim"/>
</dbReference>
<dbReference type="GO" id="GO:0047736">
    <property type="term" value="F:cellobiose epimerase activity"/>
    <property type="evidence" value="ECO:0007669"/>
    <property type="project" value="UniProtKB-UniRule"/>
</dbReference>
<dbReference type="InterPro" id="IPR008928">
    <property type="entry name" value="6-hairpin_glycosidase_sf"/>
</dbReference>
<dbReference type="Pfam" id="PF07221">
    <property type="entry name" value="GlcNAc_2-epim"/>
    <property type="match status" value="1"/>
</dbReference>
<comment type="function">
    <text evidence="4">Catalyzes the reversible epimerization of cellobiose to 4-O-beta-D-glucopyranosyl-D-mannose (Glc-Man).</text>
</comment>
<dbReference type="InterPro" id="IPR012341">
    <property type="entry name" value="6hp_glycosidase-like_sf"/>
</dbReference>
<organism evidence="5 6">
    <name type="scientific">Hymenobacter coccineus</name>
    <dbReference type="NCBI Taxonomy" id="1908235"/>
    <lineage>
        <taxon>Bacteria</taxon>
        <taxon>Pseudomonadati</taxon>
        <taxon>Bacteroidota</taxon>
        <taxon>Cytophagia</taxon>
        <taxon>Cytophagales</taxon>
        <taxon>Hymenobacteraceae</taxon>
        <taxon>Hymenobacter</taxon>
    </lineage>
</organism>
<evidence type="ECO:0000313" key="5">
    <source>
        <dbReference type="EMBL" id="OGX81089.1"/>
    </source>
</evidence>
<dbReference type="PANTHER" id="PTHR15108">
    <property type="entry name" value="N-ACYLGLUCOSAMINE-2-EPIMERASE"/>
    <property type="match status" value="1"/>
</dbReference>
<dbReference type="EC" id="5.1.3.11" evidence="4"/>
<dbReference type="EMBL" id="MDZA01000456">
    <property type="protein sequence ID" value="OGX81089.1"/>
    <property type="molecule type" value="Genomic_DNA"/>
</dbReference>
<dbReference type="AlphaFoldDB" id="A0A1G1SR29"/>
<dbReference type="Proteomes" id="UP000177506">
    <property type="component" value="Unassembled WGS sequence"/>
</dbReference>
<comment type="catalytic activity">
    <reaction evidence="1 4">
        <text>D-cellobiose = beta-D-glucosyl-(1-&gt;4)-D-mannopyranose</text>
        <dbReference type="Rhea" id="RHEA:23384"/>
        <dbReference type="ChEBI" id="CHEBI:17057"/>
        <dbReference type="ChEBI" id="CHEBI:47931"/>
        <dbReference type="EC" id="5.1.3.11"/>
    </reaction>
</comment>